<dbReference type="AlphaFoldDB" id="A0AAW1RAM2"/>
<evidence type="ECO:0000256" key="4">
    <source>
        <dbReference type="ARBA" id="ARBA00023235"/>
    </source>
</evidence>
<dbReference type="Proteomes" id="UP001445335">
    <property type="component" value="Unassembled WGS sequence"/>
</dbReference>
<proteinExistence type="inferred from homology"/>
<name>A0AAW1RAM2_9CHLO</name>
<dbReference type="FunFam" id="3.30.70.2510:FF:000001">
    <property type="entry name" value="tRNA pseudouridine synthase Pus10"/>
    <property type="match status" value="1"/>
</dbReference>
<evidence type="ECO:0000259" key="6">
    <source>
        <dbReference type="Pfam" id="PF21238"/>
    </source>
</evidence>
<dbReference type="GO" id="GO:0031119">
    <property type="term" value="P:tRNA pseudouridine synthesis"/>
    <property type="evidence" value="ECO:0007669"/>
    <property type="project" value="TreeGrafter"/>
</dbReference>
<evidence type="ECO:0000256" key="3">
    <source>
        <dbReference type="ARBA" id="ARBA00022694"/>
    </source>
</evidence>
<evidence type="ECO:0000313" key="8">
    <source>
        <dbReference type="Proteomes" id="UP001445335"/>
    </source>
</evidence>
<dbReference type="InterPro" id="IPR048741">
    <property type="entry name" value="Pus10-like_C"/>
</dbReference>
<keyword evidence="4" id="KW-0413">Isomerase</keyword>
<dbReference type="Gene3D" id="3.30.70.3190">
    <property type="match status" value="1"/>
</dbReference>
<dbReference type="EMBL" id="JALJOU010000050">
    <property type="protein sequence ID" value="KAK9830623.1"/>
    <property type="molecule type" value="Genomic_DNA"/>
</dbReference>
<evidence type="ECO:0000256" key="5">
    <source>
        <dbReference type="SAM" id="MobiDB-lite"/>
    </source>
</evidence>
<accession>A0AAW1RAM2</accession>
<keyword evidence="8" id="KW-1185">Reference proteome</keyword>
<dbReference type="Pfam" id="PF21238">
    <property type="entry name" value="Pus10_C"/>
    <property type="match status" value="1"/>
</dbReference>
<comment type="similarity">
    <text evidence="1">Belongs to the pseudouridine synthase Pus10 family.</text>
</comment>
<evidence type="ECO:0000256" key="1">
    <source>
        <dbReference type="ARBA" id="ARBA00009652"/>
    </source>
</evidence>
<dbReference type="InterPro" id="IPR020103">
    <property type="entry name" value="PsdUridine_synth_cat_dom_sf"/>
</dbReference>
<dbReference type="SUPFAM" id="SSF55120">
    <property type="entry name" value="Pseudouridine synthase"/>
    <property type="match status" value="1"/>
</dbReference>
<reference evidence="7 8" key="1">
    <citation type="journal article" date="2024" name="Nat. Commun.">
        <title>Phylogenomics reveals the evolutionary origins of lichenization in chlorophyte algae.</title>
        <authorList>
            <person name="Puginier C."/>
            <person name="Libourel C."/>
            <person name="Otte J."/>
            <person name="Skaloud P."/>
            <person name="Haon M."/>
            <person name="Grisel S."/>
            <person name="Petersen M."/>
            <person name="Berrin J.G."/>
            <person name="Delaux P.M."/>
            <person name="Dal Grande F."/>
            <person name="Keller J."/>
        </authorList>
    </citation>
    <scope>NUCLEOTIDE SEQUENCE [LARGE SCALE GENOMIC DNA]</scope>
    <source>
        <strain evidence="7 8">SAG 245.80</strain>
    </source>
</reference>
<dbReference type="InterPro" id="IPR039894">
    <property type="entry name" value="Pus10-like"/>
</dbReference>
<dbReference type="EC" id="5.4.99.25" evidence="2"/>
<dbReference type="PANTHER" id="PTHR21568:SF0">
    <property type="entry name" value="TRNA PSEUDOURIDINE SYNTHASE PUS10"/>
    <property type="match status" value="1"/>
</dbReference>
<protein>
    <recommendedName>
        <fullName evidence="2">tRNA pseudouridine(55) synthase</fullName>
        <ecNumber evidence="2">5.4.99.25</ecNumber>
    </recommendedName>
</protein>
<keyword evidence="3" id="KW-0819">tRNA processing</keyword>
<comment type="caution">
    <text evidence="7">The sequence shown here is derived from an EMBL/GenBank/DDBJ whole genome shotgun (WGS) entry which is preliminary data.</text>
</comment>
<evidence type="ECO:0000313" key="7">
    <source>
        <dbReference type="EMBL" id="KAK9830623.1"/>
    </source>
</evidence>
<dbReference type="GO" id="GO:0003723">
    <property type="term" value="F:RNA binding"/>
    <property type="evidence" value="ECO:0007669"/>
    <property type="project" value="InterPro"/>
</dbReference>
<dbReference type="Gene3D" id="3.30.70.2510">
    <property type="match status" value="1"/>
</dbReference>
<sequence length="468" mass="49283">MQARERALGPALEAAMLAALQEEPNGVPWQAMASGTAGVLADAVRAAGHAGTSATLALDMSLPAATQARQHALALHLRRALPGACSGAGTEAKSGAGGCGDAPWAPSGFVTDLKAAVRLALGGPLAAALGVKLASDAPVQAVQVRMGLAFVHMPSAGEADFLYSEGGGARRKRKRGTDTAQPGRSASDDVAARLRTCPENKFGEQACVPPRASAVCVSLAARVRREPVYVAGRYLKLQRDVSNSPFFIGGQRLGRTSVQEELERHLVPLLRADRAKFMCAGREDLDVRMLGDGRPFVLELHNARNPHPDQGALDATAAALAAADVGVSARGLRLVGREALVRLKAGESEKQKSYEVTVRMPAPVTPEMLASLSAMREVLLQQTTPERVAHRRALLVRPRMVHEMCAAPLEGDPCGLVLRLRTQAGTYIKEFVHGDGGRTTPDLASLAGCDGAARVLALDVVQVHMDFL</sequence>
<gene>
    <name evidence="7" type="ORF">WJX81_006632</name>
</gene>
<feature type="region of interest" description="Disordered" evidence="5">
    <location>
        <begin position="164"/>
        <end position="188"/>
    </location>
</feature>
<evidence type="ECO:0000256" key="2">
    <source>
        <dbReference type="ARBA" id="ARBA00012787"/>
    </source>
</evidence>
<organism evidence="7 8">
    <name type="scientific">Elliptochloris bilobata</name>
    <dbReference type="NCBI Taxonomy" id="381761"/>
    <lineage>
        <taxon>Eukaryota</taxon>
        <taxon>Viridiplantae</taxon>
        <taxon>Chlorophyta</taxon>
        <taxon>core chlorophytes</taxon>
        <taxon>Trebouxiophyceae</taxon>
        <taxon>Trebouxiophyceae incertae sedis</taxon>
        <taxon>Elliptochloris clade</taxon>
        <taxon>Elliptochloris</taxon>
    </lineage>
</organism>
<feature type="domain" description="Pus10-like C-terminal" evidence="6">
    <location>
        <begin position="229"/>
        <end position="463"/>
    </location>
</feature>
<dbReference type="PANTHER" id="PTHR21568">
    <property type="entry name" value="TRNA PSEUDOURIDINE SYNTHASE PUS10"/>
    <property type="match status" value="1"/>
</dbReference>
<dbReference type="GO" id="GO:0160148">
    <property type="term" value="F:tRNA pseudouridine(55) synthase activity"/>
    <property type="evidence" value="ECO:0007669"/>
    <property type="project" value="UniProtKB-EC"/>
</dbReference>